<reference evidence="1 2" key="1">
    <citation type="submission" date="2021-04" db="EMBL/GenBank/DDBJ databases">
        <title>The genome sequence of Ideonella sp. 3Y2.</title>
        <authorList>
            <person name="Liu Y."/>
        </authorList>
    </citation>
    <scope>NUCLEOTIDE SEQUENCE [LARGE SCALE GENOMIC DNA]</scope>
    <source>
        <strain evidence="1 2">3Y2</strain>
    </source>
</reference>
<name>A0A940Y9M3_9BURK</name>
<dbReference type="EMBL" id="JAGQDD010000007">
    <property type="protein sequence ID" value="MBQ0931176.1"/>
    <property type="molecule type" value="Genomic_DNA"/>
</dbReference>
<gene>
    <name evidence="1" type="ORF">KAK03_11825</name>
</gene>
<dbReference type="Proteomes" id="UP000676246">
    <property type="component" value="Unassembled WGS sequence"/>
</dbReference>
<accession>A0A940Y9M3</accession>
<dbReference type="SUPFAM" id="SSF53335">
    <property type="entry name" value="S-adenosyl-L-methionine-dependent methyltransferases"/>
    <property type="match status" value="1"/>
</dbReference>
<evidence type="ECO:0000313" key="2">
    <source>
        <dbReference type="Proteomes" id="UP000676246"/>
    </source>
</evidence>
<protein>
    <submittedName>
        <fullName evidence="1">Uncharacterized protein</fullName>
    </submittedName>
</protein>
<comment type="caution">
    <text evidence="1">The sequence shown here is derived from an EMBL/GenBank/DDBJ whole genome shotgun (WGS) entry which is preliminary data.</text>
</comment>
<sequence length="803" mass="90680">MATLYEALKQVKTEEDVKDAYIKALGLKAHTKGLIDIQTDEVWFEAKHTGKHSTYAQFTQLLHYVQVAINNGEKLPAFLAVIDTEKAAIMKTADVVPFLAKKTVKWGKSASQYTQDALEAISAHIGTYFVSFRIATHEKEFIETLKAAIKSGDIIRIQITPANLKQVYDKWVAMIGREIKDAKEEDYALLFYADVMNDGKVETYHGLPARLAWISNAPAFILNGVVFELGNKEGYRRFWAIYHRPPEAEHRDYLLERRDSLIPLDERMFKGAYYTPLSVVDKAYDKLSELLGANWQKEYLVWDMCCGVGNLEVKHSNHRRIFMSTLDEPDLRMMQTTKTCAAAVRFQYDYLNDDLAEDGSIDYTLTNKVPHALRQAIADGKKILALINPPYAESTNADNTMGDGGGDSKKEVASTMMGKSMAGYGYAARELYIQFLVRIAREMPNATVACFSKMKHINAPNFAPFRERWNGKYLGGFVVHSKAFEGLAGNFPIGFLLWKLEPQIKPVPRFVEIATDVIDKNARPIGTKTFYALPSSRLLGEWIKRVSPNDEDALPLGHAFWPAKGTKDVRGKKWADDAIGGMICKGSDLQNAPDSTAFLSSPYCSAGGLYVTRQNIDQAGVVFAVRRVMPKRWVHDRDQFLAPLGPLPQEFIDDCLVWALFDIRNYSASANGLQWNGRSWNLVNHFVPYTEDQVGASERFESDFMSQHLATKALSPAAQSLLEEGRKLWSAYFEHIDPHTVRAEWHLERPDVGWYQVRNVLKIRNASGDYAPISFDAFEKAHDSLGEKIRPDVYAHGFLMRSD</sequence>
<organism evidence="1 2">
    <name type="scientific">Ideonella alba</name>
    <dbReference type="NCBI Taxonomy" id="2824118"/>
    <lineage>
        <taxon>Bacteria</taxon>
        <taxon>Pseudomonadati</taxon>
        <taxon>Pseudomonadota</taxon>
        <taxon>Betaproteobacteria</taxon>
        <taxon>Burkholderiales</taxon>
        <taxon>Sphaerotilaceae</taxon>
        <taxon>Ideonella</taxon>
    </lineage>
</organism>
<dbReference type="InterPro" id="IPR029063">
    <property type="entry name" value="SAM-dependent_MTases_sf"/>
</dbReference>
<keyword evidence="2" id="KW-1185">Reference proteome</keyword>
<evidence type="ECO:0000313" key="1">
    <source>
        <dbReference type="EMBL" id="MBQ0931176.1"/>
    </source>
</evidence>
<dbReference type="AlphaFoldDB" id="A0A940Y9M3"/>
<proteinExistence type="predicted"/>